<feature type="region of interest" description="Disordered" evidence="5">
    <location>
        <begin position="1"/>
        <end position="22"/>
    </location>
</feature>
<evidence type="ECO:0000256" key="1">
    <source>
        <dbReference type="ARBA" id="ARBA00004604"/>
    </source>
</evidence>
<feature type="compositionally biased region" description="Basic and acidic residues" evidence="5">
    <location>
        <begin position="443"/>
        <end position="452"/>
    </location>
</feature>
<name>A0AAD5Y699_9FUNG</name>
<dbReference type="InterPro" id="IPR056750">
    <property type="entry name" value="RRM_ESF1"/>
</dbReference>
<dbReference type="GO" id="GO:0005730">
    <property type="term" value="C:nucleolus"/>
    <property type="evidence" value="ECO:0007669"/>
    <property type="project" value="UniProtKB-SubCell"/>
</dbReference>
<evidence type="ECO:0000256" key="3">
    <source>
        <dbReference type="ARBA" id="ARBA00023054"/>
    </source>
</evidence>
<evidence type="ECO:0000313" key="8">
    <source>
        <dbReference type="EMBL" id="KAJ3254673.1"/>
    </source>
</evidence>
<evidence type="ECO:0000256" key="2">
    <source>
        <dbReference type="ARBA" id="ARBA00009087"/>
    </source>
</evidence>
<evidence type="ECO:0000313" key="9">
    <source>
        <dbReference type="Proteomes" id="UP001210925"/>
    </source>
</evidence>
<comment type="similarity">
    <text evidence="2">Belongs to the ESF1 family.</text>
</comment>
<feature type="region of interest" description="Disordered" evidence="5">
    <location>
        <begin position="548"/>
        <end position="599"/>
    </location>
</feature>
<evidence type="ECO:0000256" key="4">
    <source>
        <dbReference type="ARBA" id="ARBA00023242"/>
    </source>
</evidence>
<feature type="domain" description="ESF1 RRM" evidence="7">
    <location>
        <begin position="121"/>
        <end position="266"/>
    </location>
</feature>
<dbReference type="InterPro" id="IPR012580">
    <property type="entry name" value="NUC153"/>
</dbReference>
<feature type="domain" description="NUC153" evidence="6">
    <location>
        <begin position="515"/>
        <end position="543"/>
    </location>
</feature>
<gene>
    <name evidence="8" type="primary">ESF1</name>
    <name evidence="8" type="ORF">HK103_007012</name>
</gene>
<feature type="compositionally biased region" description="Basic and acidic residues" evidence="5">
    <location>
        <begin position="564"/>
        <end position="582"/>
    </location>
</feature>
<feature type="region of interest" description="Disordered" evidence="5">
    <location>
        <begin position="42"/>
        <end position="109"/>
    </location>
</feature>
<dbReference type="GO" id="GO:0006364">
    <property type="term" value="P:rRNA processing"/>
    <property type="evidence" value="ECO:0007669"/>
    <property type="project" value="InterPro"/>
</dbReference>
<evidence type="ECO:0000256" key="5">
    <source>
        <dbReference type="SAM" id="MobiDB-lite"/>
    </source>
</evidence>
<keyword evidence="4" id="KW-0539">Nucleus</keyword>
<accession>A0AAD5Y699</accession>
<comment type="caution">
    <text evidence="8">The sequence shown here is derived from an EMBL/GenBank/DDBJ whole genome shotgun (WGS) entry which is preliminary data.</text>
</comment>
<feature type="compositionally biased region" description="Basic residues" evidence="5">
    <location>
        <begin position="388"/>
        <end position="398"/>
    </location>
</feature>
<evidence type="ECO:0000259" key="7">
    <source>
        <dbReference type="Pfam" id="PF25121"/>
    </source>
</evidence>
<dbReference type="AlphaFoldDB" id="A0AAD5Y699"/>
<feature type="compositionally biased region" description="Acidic residues" evidence="5">
    <location>
        <begin position="404"/>
        <end position="417"/>
    </location>
</feature>
<dbReference type="InterPro" id="IPR039754">
    <property type="entry name" value="Esf1"/>
</dbReference>
<evidence type="ECO:0000259" key="6">
    <source>
        <dbReference type="Pfam" id="PF08159"/>
    </source>
</evidence>
<proteinExistence type="inferred from homology"/>
<dbReference type="Proteomes" id="UP001210925">
    <property type="component" value="Unassembled WGS sequence"/>
</dbReference>
<feature type="compositionally biased region" description="Basic and acidic residues" evidence="5">
    <location>
        <begin position="42"/>
        <end position="66"/>
    </location>
</feature>
<dbReference type="GO" id="GO:0003723">
    <property type="term" value="F:RNA binding"/>
    <property type="evidence" value="ECO:0007669"/>
    <property type="project" value="TreeGrafter"/>
</dbReference>
<feature type="compositionally biased region" description="Basic and acidic residues" evidence="5">
    <location>
        <begin position="75"/>
        <end position="86"/>
    </location>
</feature>
<dbReference type="Pfam" id="PF25121">
    <property type="entry name" value="RRM_ESF1"/>
    <property type="match status" value="1"/>
</dbReference>
<keyword evidence="9" id="KW-1185">Reference proteome</keyword>
<protein>
    <submittedName>
        <fullName evidence="8">Pre-rRNA-processing protein esf1</fullName>
    </submittedName>
</protein>
<dbReference type="EMBL" id="JADGKB010000080">
    <property type="protein sequence ID" value="KAJ3254673.1"/>
    <property type="molecule type" value="Genomic_DNA"/>
</dbReference>
<comment type="subcellular location">
    <subcellularLocation>
        <location evidence="1">Nucleus</location>
        <location evidence="1">Nucleolus</location>
    </subcellularLocation>
</comment>
<feature type="compositionally biased region" description="Acidic residues" evidence="5">
    <location>
        <begin position="341"/>
        <end position="353"/>
    </location>
</feature>
<dbReference type="Pfam" id="PF08159">
    <property type="entry name" value="NUC153"/>
    <property type="match status" value="1"/>
</dbReference>
<feature type="compositionally biased region" description="Acidic residues" evidence="5">
    <location>
        <begin position="87"/>
        <end position="109"/>
    </location>
</feature>
<reference evidence="8" key="1">
    <citation type="submission" date="2020-05" db="EMBL/GenBank/DDBJ databases">
        <title>Phylogenomic resolution of chytrid fungi.</title>
        <authorList>
            <person name="Stajich J.E."/>
            <person name="Amses K."/>
            <person name="Simmons R."/>
            <person name="Seto K."/>
            <person name="Myers J."/>
            <person name="Bonds A."/>
            <person name="Quandt C.A."/>
            <person name="Barry K."/>
            <person name="Liu P."/>
            <person name="Grigoriev I."/>
            <person name="Longcore J.E."/>
            <person name="James T.Y."/>
        </authorList>
    </citation>
    <scope>NUCLEOTIDE SEQUENCE</scope>
    <source>
        <strain evidence="8">PLAUS21</strain>
    </source>
</reference>
<feature type="compositionally biased region" description="Basic and acidic residues" evidence="5">
    <location>
        <begin position="363"/>
        <end position="379"/>
    </location>
</feature>
<feature type="region of interest" description="Disordered" evidence="5">
    <location>
        <begin position="340"/>
        <end position="452"/>
    </location>
</feature>
<sequence>MDERFSKVHTDPRFRKPKKDANKIALDERFSGMLKSKEFGSKAKVDKYGRKQESSVPKDLKRFYKLEEEEESSGDEPRPDLARGEGLEESSEEESELEEEEIEEVDEGIWADEEIPTGDETHRFAVVNLDWDHVKAKDLYKIYDGFKPTKGYIKKVTIYPSEFGKERMALEAVQGPPSSVFVPKGKEGRKVKDDEGKDFNMAALRKYQMERLRYYYAVCECDSVDTARAIVKACDGSEFESSGNFFDLRYIPNDMEFDDEPHDEATEPPAAYEPVEFVTQALQHSNVKLTWDAEDPERTRTTKRKFTKDEIKKMDFDAYLASDSEDEVDEDLKNKYKALLGDDDEQDEGEEMEITFAPGLSEKAAKRLEEIKEEKERANETVFEANLRKQREKKKAKKAAQNQAEEESESERDDLDDPFFQHDFGSDFDEPKVEKKSKKAEKKKMDKQERLEKAKSRAELELLMLNEDNKVAGDHFSAKDVIKAEKSKNKKQKKKQLKKLANLETQDDFQMDLSDPRFSSLITDHEFFIDPTKSNFKMTKTMKDILSKKREANAHAEPTNENYVDQKSKEKIELSHLVDSVKRKSSNVTKGQGKRTKLA</sequence>
<dbReference type="PANTHER" id="PTHR12202">
    <property type="entry name" value="ESF1 HOMOLOG"/>
    <property type="match status" value="1"/>
</dbReference>
<keyword evidence="3" id="KW-0175">Coiled coil</keyword>
<organism evidence="8 9">
    <name type="scientific">Boothiomyces macroporosus</name>
    <dbReference type="NCBI Taxonomy" id="261099"/>
    <lineage>
        <taxon>Eukaryota</taxon>
        <taxon>Fungi</taxon>
        <taxon>Fungi incertae sedis</taxon>
        <taxon>Chytridiomycota</taxon>
        <taxon>Chytridiomycota incertae sedis</taxon>
        <taxon>Chytridiomycetes</taxon>
        <taxon>Rhizophydiales</taxon>
        <taxon>Terramycetaceae</taxon>
        <taxon>Boothiomyces</taxon>
    </lineage>
</organism>
<dbReference type="PANTHER" id="PTHR12202:SF0">
    <property type="entry name" value="ESF1 HOMOLOG"/>
    <property type="match status" value="1"/>
</dbReference>